<dbReference type="InterPro" id="IPR038107">
    <property type="entry name" value="Glycos_transf_N_sf"/>
</dbReference>
<dbReference type="Pfam" id="PF00534">
    <property type="entry name" value="Glycos_transf_1"/>
    <property type="match status" value="1"/>
</dbReference>
<dbReference type="SUPFAM" id="SSF53756">
    <property type="entry name" value="UDP-Glycosyltransferase/glycogen phosphorylase"/>
    <property type="match status" value="1"/>
</dbReference>
<dbReference type="InterPro" id="IPR001296">
    <property type="entry name" value="Glyco_trans_1"/>
</dbReference>
<feature type="site" description="Transition state stabilizer" evidence="5">
    <location>
        <position position="110"/>
    </location>
</feature>
<keyword evidence="6" id="KW-0448">Lipopolysaccharide biosynthesis</keyword>
<dbReference type="UniPathway" id="UPA00958"/>
<dbReference type="GO" id="GO:0030313">
    <property type="term" value="C:cell envelope"/>
    <property type="evidence" value="ECO:0007669"/>
    <property type="project" value="UniProtKB-SubCell"/>
</dbReference>
<protein>
    <recommendedName>
        <fullName evidence="6">3-deoxy-D-manno-octulosonic acid transferase</fullName>
        <shortName evidence="6">Kdo transferase</shortName>
        <ecNumber evidence="6">2.4.99.12</ecNumber>
    </recommendedName>
    <alternativeName>
        <fullName evidence="6">Lipid IV(A) 3-deoxy-D-manno-octulosonic acid transferase</fullName>
    </alternativeName>
</protein>
<organism evidence="10">
    <name type="scientific">candidate division WOR-3 bacterium</name>
    <dbReference type="NCBI Taxonomy" id="2052148"/>
    <lineage>
        <taxon>Bacteria</taxon>
        <taxon>Bacteria division WOR-3</taxon>
    </lineage>
</organism>
<accession>A0A7V3ZWP9</accession>
<comment type="caution">
    <text evidence="10">The sequence shown here is derived from an EMBL/GenBank/DDBJ whole genome shotgun (WGS) entry which is preliminary data.</text>
</comment>
<dbReference type="InterPro" id="IPR007507">
    <property type="entry name" value="Glycos_transf_N"/>
</dbReference>
<evidence type="ECO:0000259" key="9">
    <source>
        <dbReference type="Pfam" id="PF04413"/>
    </source>
</evidence>
<comment type="subcellular location">
    <subcellularLocation>
        <location evidence="1">Cell envelope</location>
    </subcellularLocation>
    <subcellularLocation>
        <location evidence="6">Cell membrane</location>
    </subcellularLocation>
</comment>
<dbReference type="PANTHER" id="PTHR42755:SF1">
    <property type="entry name" value="3-DEOXY-D-MANNO-OCTULOSONIC ACID TRANSFERASE, MITOCHONDRIAL-RELATED"/>
    <property type="match status" value="1"/>
</dbReference>
<dbReference type="EMBL" id="DTDJ01000016">
    <property type="protein sequence ID" value="HGL17077.1"/>
    <property type="molecule type" value="Genomic_DNA"/>
</dbReference>
<keyword evidence="6" id="KW-1003">Cell membrane</keyword>
<comment type="similarity">
    <text evidence="6">Belongs to the glycosyltransferase group 1 family.</text>
</comment>
<dbReference type="InterPro" id="IPR039901">
    <property type="entry name" value="Kdotransferase"/>
</dbReference>
<dbReference type="AlphaFoldDB" id="A0A7V3ZWP9"/>
<feature type="domain" description="3-deoxy-D-manno-octulosonic-acid transferase N-terminal" evidence="9">
    <location>
        <begin position="29"/>
        <end position="190"/>
    </location>
</feature>
<dbReference type="EC" id="2.4.99.12" evidence="6"/>
<keyword evidence="2" id="KW-0472">Membrane</keyword>
<evidence type="ECO:0000313" key="10">
    <source>
        <dbReference type="EMBL" id="HGL17077.1"/>
    </source>
</evidence>
<evidence type="ECO:0000256" key="6">
    <source>
        <dbReference type="RuleBase" id="RU365103"/>
    </source>
</evidence>
<feature type="coiled-coil region" evidence="7">
    <location>
        <begin position="343"/>
        <end position="370"/>
    </location>
</feature>
<dbReference type="GO" id="GO:0009244">
    <property type="term" value="P:lipopolysaccharide core region biosynthetic process"/>
    <property type="evidence" value="ECO:0007669"/>
    <property type="project" value="UniProtKB-UniRule"/>
</dbReference>
<dbReference type="GO" id="GO:0005886">
    <property type="term" value="C:plasma membrane"/>
    <property type="evidence" value="ECO:0007669"/>
    <property type="project" value="UniProtKB-SubCell"/>
</dbReference>
<evidence type="ECO:0000256" key="5">
    <source>
        <dbReference type="PIRSR" id="PIRSR639901-2"/>
    </source>
</evidence>
<dbReference type="Gene3D" id="3.40.50.2000">
    <property type="entry name" value="Glycogen Phosphorylase B"/>
    <property type="match status" value="1"/>
</dbReference>
<proteinExistence type="inferred from homology"/>
<evidence type="ECO:0000256" key="1">
    <source>
        <dbReference type="ARBA" id="ARBA00004196"/>
    </source>
</evidence>
<dbReference type="Gene3D" id="3.40.50.11720">
    <property type="entry name" value="3-Deoxy-D-manno-octulosonic-acid transferase, N-terminal domain"/>
    <property type="match status" value="1"/>
</dbReference>
<evidence type="ECO:0000256" key="4">
    <source>
        <dbReference type="PIRSR" id="PIRSR639901-1"/>
    </source>
</evidence>
<feature type="active site" description="Proton acceptor" evidence="4">
    <location>
        <position position="42"/>
    </location>
</feature>
<dbReference type="GO" id="GO:0009245">
    <property type="term" value="P:lipid A biosynthetic process"/>
    <property type="evidence" value="ECO:0007669"/>
    <property type="project" value="TreeGrafter"/>
</dbReference>
<evidence type="ECO:0000256" key="7">
    <source>
        <dbReference type="SAM" id="Coils"/>
    </source>
</evidence>
<comment type="pathway">
    <text evidence="6">Bacterial outer membrane biogenesis; LPS core biosynthesis.</text>
</comment>
<dbReference type="Pfam" id="PF04413">
    <property type="entry name" value="Glycos_transf_N"/>
    <property type="match status" value="1"/>
</dbReference>
<gene>
    <name evidence="10" type="ORF">ENU66_01880</name>
</gene>
<keyword evidence="7" id="KW-0175">Coiled coil</keyword>
<comment type="function">
    <text evidence="6">Involved in lipopolysaccharide (LPS) biosynthesis. Catalyzes the transfer of 3-deoxy-D-manno-octulosonate (Kdo) residue(s) from CMP-Kdo to lipid IV(A), the tetraacyldisaccharide-1,4'-bisphosphate precursor of lipid A.</text>
</comment>
<feature type="site" description="Transition state stabilizer" evidence="5">
    <location>
        <position position="188"/>
    </location>
</feature>
<comment type="catalytic activity">
    <reaction evidence="6">
        <text>lipid IVA (E. coli) + CMP-3-deoxy-beta-D-manno-octulosonate = alpha-Kdo-(2-&gt;6)-lipid IVA (E. coli) + CMP + H(+)</text>
        <dbReference type="Rhea" id="RHEA:28066"/>
        <dbReference type="ChEBI" id="CHEBI:15378"/>
        <dbReference type="ChEBI" id="CHEBI:58603"/>
        <dbReference type="ChEBI" id="CHEBI:60364"/>
        <dbReference type="ChEBI" id="CHEBI:60377"/>
        <dbReference type="ChEBI" id="CHEBI:85987"/>
        <dbReference type="EC" id="2.4.99.12"/>
    </reaction>
</comment>
<evidence type="ECO:0000256" key="2">
    <source>
        <dbReference type="ARBA" id="ARBA00022519"/>
    </source>
</evidence>
<keyword evidence="3 6" id="KW-0808">Transferase</keyword>
<name>A0A7V3ZWP9_UNCW3</name>
<dbReference type="GO" id="GO:0043842">
    <property type="term" value="F:Kdo transferase activity"/>
    <property type="evidence" value="ECO:0007669"/>
    <property type="project" value="UniProtKB-EC"/>
</dbReference>
<feature type="domain" description="Glycosyl transferase family 1" evidence="8">
    <location>
        <begin position="268"/>
        <end position="377"/>
    </location>
</feature>
<dbReference type="PANTHER" id="PTHR42755">
    <property type="entry name" value="3-DEOXY-MANNO-OCTULOSONATE CYTIDYLYLTRANSFERASE"/>
    <property type="match status" value="1"/>
</dbReference>
<keyword evidence="2" id="KW-0997">Cell inner membrane</keyword>
<sequence>MDISPLYQLIFYLPQRLFSPLKVDEIPKDDVDIWVHCSSLGEVMAAKPLVDCFIMRKLRVLMTVFTSSGFSKARELWEGKVKVLRFPFDSYFHLKKIIERTRPKVFVNLETELWPNLLRLIGKNGITAFLVNGRISERNFRKSRLIKGTYKKLLKSFVKIYAQTEEDKERFVKLGARKEQVEVTGNIKVDSLDTSLEGFKRKDLGIGDGDFVILFGSLREKEERHAVQVIQKVLSISRIVKFFVAPRHLNRVETIASQLSSLNISFSKWSDGASVSKSVIIIDVLGKLRSFYNVADLVIMGGTFAPYGGHNIIEPISAGKAVIVGPFYGNIKNEVEELKDRNAVFLLNNAEELQEKIVELIEKRDLLREVGERAIKWLISKQGISKRICEEILLHFEKGGRD</sequence>
<reference evidence="10" key="1">
    <citation type="journal article" date="2020" name="mSystems">
        <title>Genome- and Community-Level Interaction Insights into Carbon Utilization and Element Cycling Functions of Hydrothermarchaeota in Hydrothermal Sediment.</title>
        <authorList>
            <person name="Zhou Z."/>
            <person name="Liu Y."/>
            <person name="Xu W."/>
            <person name="Pan J."/>
            <person name="Luo Z.H."/>
            <person name="Li M."/>
        </authorList>
    </citation>
    <scope>NUCLEOTIDE SEQUENCE [LARGE SCALE GENOMIC DNA]</scope>
    <source>
        <strain evidence="10">SpSt-69</strain>
    </source>
</reference>
<evidence type="ECO:0000256" key="3">
    <source>
        <dbReference type="ARBA" id="ARBA00022679"/>
    </source>
</evidence>
<evidence type="ECO:0000259" key="8">
    <source>
        <dbReference type="Pfam" id="PF00534"/>
    </source>
</evidence>